<sequence length="119" mass="13286">KFDHIFHIHVTPEILVSASKKVADLSQKEMDLGGHQNVLLSRHIEEQLSKALGKRIVLVQAMIADCKKWELSDEPCLIEGDSLTFGLVLDASSAFNILDKGPPADSLEAKEFREFWGDK</sequence>
<name>A0A0B6ZZS6_9EUPU</name>
<dbReference type="InterPro" id="IPR005554">
    <property type="entry name" value="NOL6/Upt22"/>
</dbReference>
<organism evidence="3">
    <name type="scientific">Arion vulgaris</name>
    <dbReference type="NCBI Taxonomy" id="1028688"/>
    <lineage>
        <taxon>Eukaryota</taxon>
        <taxon>Metazoa</taxon>
        <taxon>Spiralia</taxon>
        <taxon>Lophotrochozoa</taxon>
        <taxon>Mollusca</taxon>
        <taxon>Gastropoda</taxon>
        <taxon>Heterobranchia</taxon>
        <taxon>Euthyneura</taxon>
        <taxon>Panpulmonata</taxon>
        <taxon>Eupulmonata</taxon>
        <taxon>Stylommatophora</taxon>
        <taxon>Helicina</taxon>
        <taxon>Arionoidea</taxon>
        <taxon>Arionidae</taxon>
        <taxon>Arion</taxon>
    </lineage>
</organism>
<dbReference type="Pfam" id="PF17404">
    <property type="entry name" value="Nrap_D3"/>
    <property type="match status" value="1"/>
</dbReference>
<dbReference type="GO" id="GO:0032545">
    <property type="term" value="C:CURI complex"/>
    <property type="evidence" value="ECO:0007669"/>
    <property type="project" value="TreeGrafter"/>
</dbReference>
<dbReference type="GO" id="GO:0003723">
    <property type="term" value="F:RNA binding"/>
    <property type="evidence" value="ECO:0007669"/>
    <property type="project" value="UniProtKB-KW"/>
</dbReference>
<feature type="non-terminal residue" evidence="3">
    <location>
        <position position="119"/>
    </location>
</feature>
<accession>A0A0B6ZZS6</accession>
<reference evidence="3" key="1">
    <citation type="submission" date="2014-12" db="EMBL/GenBank/DDBJ databases">
        <title>Insight into the proteome of Arion vulgaris.</title>
        <authorList>
            <person name="Aradska J."/>
            <person name="Bulat T."/>
            <person name="Smidak R."/>
            <person name="Sarate P."/>
            <person name="Gangsoo J."/>
            <person name="Sialana F."/>
            <person name="Bilban M."/>
            <person name="Lubec G."/>
        </authorList>
    </citation>
    <scope>NUCLEOTIDE SEQUENCE</scope>
    <source>
        <tissue evidence="3">Skin</tissue>
    </source>
</reference>
<dbReference type="GO" id="GO:0034456">
    <property type="term" value="C:UTP-C complex"/>
    <property type="evidence" value="ECO:0007669"/>
    <property type="project" value="TreeGrafter"/>
</dbReference>
<evidence type="ECO:0000259" key="2">
    <source>
        <dbReference type="Pfam" id="PF17404"/>
    </source>
</evidence>
<feature type="domain" description="Nrap protein" evidence="2">
    <location>
        <begin position="1"/>
        <end position="119"/>
    </location>
</feature>
<dbReference type="EMBL" id="HACG01026967">
    <property type="protein sequence ID" value="CEK73832.1"/>
    <property type="molecule type" value="Transcribed_RNA"/>
</dbReference>
<dbReference type="GO" id="GO:0006364">
    <property type="term" value="P:rRNA processing"/>
    <property type="evidence" value="ECO:0007669"/>
    <property type="project" value="TreeGrafter"/>
</dbReference>
<proteinExistence type="inferred from homology"/>
<comment type="similarity">
    <text evidence="1">Belongs to the NRAP family.</text>
</comment>
<evidence type="ECO:0000313" key="3">
    <source>
        <dbReference type="EMBL" id="CEK73832.1"/>
    </source>
</evidence>
<dbReference type="PANTHER" id="PTHR17972:SF0">
    <property type="entry name" value="NUCLEOLAR PROTEIN 6"/>
    <property type="match status" value="1"/>
</dbReference>
<evidence type="ECO:0000256" key="1">
    <source>
        <dbReference type="RuleBase" id="RU364032"/>
    </source>
</evidence>
<dbReference type="InterPro" id="IPR035368">
    <property type="entry name" value="Nrap_D3"/>
</dbReference>
<gene>
    <name evidence="3" type="primary">ORF88464</name>
</gene>
<dbReference type="GO" id="GO:0032040">
    <property type="term" value="C:small-subunit processome"/>
    <property type="evidence" value="ECO:0007669"/>
    <property type="project" value="TreeGrafter"/>
</dbReference>
<dbReference type="GO" id="GO:0006409">
    <property type="term" value="P:tRNA export from nucleus"/>
    <property type="evidence" value="ECO:0007669"/>
    <property type="project" value="TreeGrafter"/>
</dbReference>
<feature type="non-terminal residue" evidence="3">
    <location>
        <position position="1"/>
    </location>
</feature>
<dbReference type="AlphaFoldDB" id="A0A0B6ZZS6"/>
<keyword evidence="1" id="KW-0694">RNA-binding</keyword>
<protein>
    <recommendedName>
        <fullName evidence="1">Nucleolar protein 6</fullName>
    </recommendedName>
</protein>
<dbReference type="PANTHER" id="PTHR17972">
    <property type="entry name" value="NUCLEOLAR RNA-ASSOCIATED PROTEIN"/>
    <property type="match status" value="1"/>
</dbReference>
<keyword evidence="1" id="KW-0539">Nucleus</keyword>
<comment type="subcellular location">
    <subcellularLocation>
        <location evidence="1">Nucleus</location>
        <location evidence="1">Nucleolus</location>
    </subcellularLocation>
</comment>